<dbReference type="GO" id="GO:0000774">
    <property type="term" value="F:adenyl-nucleotide exchange factor activity"/>
    <property type="evidence" value="ECO:0007669"/>
    <property type="project" value="InterPro"/>
</dbReference>
<comment type="subcellular location">
    <subcellularLocation>
        <location evidence="3">Cytoplasm</location>
    </subcellularLocation>
</comment>
<gene>
    <name evidence="3" type="primary">grpE</name>
    <name evidence="6" type="ORF">A2227_02825</name>
</gene>
<dbReference type="PANTHER" id="PTHR21237:SF23">
    <property type="entry name" value="GRPE PROTEIN HOMOLOG, MITOCHONDRIAL"/>
    <property type="match status" value="1"/>
</dbReference>
<dbReference type="InterPro" id="IPR015797">
    <property type="entry name" value="NUDIX_hydrolase-like_dom_sf"/>
</dbReference>
<evidence type="ECO:0000256" key="2">
    <source>
        <dbReference type="ARBA" id="ARBA00023186"/>
    </source>
</evidence>
<dbReference type="InterPro" id="IPR009012">
    <property type="entry name" value="GrpE_head"/>
</dbReference>
<dbReference type="GO" id="GO:0006457">
    <property type="term" value="P:protein folding"/>
    <property type="evidence" value="ECO:0007669"/>
    <property type="project" value="InterPro"/>
</dbReference>
<keyword evidence="2 3" id="KW-0143">Chaperone</keyword>
<reference evidence="6 7" key="1">
    <citation type="journal article" date="2016" name="Nat. Commun.">
        <title>Thousands of microbial genomes shed light on interconnected biogeochemical processes in an aquifer system.</title>
        <authorList>
            <person name="Anantharaman K."/>
            <person name="Brown C.T."/>
            <person name="Hug L.A."/>
            <person name="Sharon I."/>
            <person name="Castelle C.J."/>
            <person name="Probst A.J."/>
            <person name="Thomas B.C."/>
            <person name="Singh A."/>
            <person name="Wilkins M.J."/>
            <person name="Karaoz U."/>
            <person name="Brodie E.L."/>
            <person name="Williams K.H."/>
            <person name="Hubbard S.S."/>
            <person name="Banfield J.F."/>
        </authorList>
    </citation>
    <scope>NUCLEOTIDE SEQUENCE [LARGE SCALE GENOMIC DNA]</scope>
</reference>
<dbReference type="STRING" id="1797994.A2227_02825"/>
<keyword evidence="3" id="KW-0346">Stress response</keyword>
<proteinExistence type="inferred from homology"/>
<dbReference type="GO" id="GO:0005737">
    <property type="term" value="C:cytoplasm"/>
    <property type="evidence" value="ECO:0007669"/>
    <property type="project" value="UniProtKB-SubCell"/>
</dbReference>
<sequence>MDNAQNEIKKYPKAITGAFIFNDKGELFLMKSPKWQDKYVCPGGTVEYNEKIEDNLRREVREETNMEIADIGFLGISEGVNLGDKYSKAAKHLIFFNYQAVVSGRPDIKLNDEAVKYRWLKPAEWLKKDLGEFTKEVIEKYLSEDRDYEGRYKRALADYQNLLKQTAKEREEFIKYANEQVIYDIIPVYDNLRTSMEHVDEATAKNGWVEGIKYVIRQFKDILGKMGVEEIEATGKKFDYHTMEALEGKGEKVVKTVKPGYKLHGKVIIPAKVVLEKGGDSATGDVADKKQ</sequence>
<dbReference type="CDD" id="cd00446">
    <property type="entry name" value="GrpE"/>
    <property type="match status" value="1"/>
</dbReference>
<dbReference type="GO" id="GO:0051082">
    <property type="term" value="F:unfolded protein binding"/>
    <property type="evidence" value="ECO:0007669"/>
    <property type="project" value="TreeGrafter"/>
</dbReference>
<comment type="function">
    <text evidence="3">Participates actively in the response to hyperosmotic and heat shock by preventing the aggregation of stress-denatured proteins, in association with DnaK and GrpE. It is the nucleotide exchange factor for DnaK and may function as a thermosensor. Unfolded proteins bind initially to DnaJ; upon interaction with the DnaJ-bound protein, DnaK hydrolyzes its bound ATP, resulting in the formation of a stable complex. GrpE releases ADP from DnaK; ATP binding to DnaK triggers the release of the substrate protein, thus completing the reaction cycle. Several rounds of ATP-dependent interactions between DnaJ, DnaK and GrpE are required for fully efficient folding.</text>
</comment>
<dbReference type="Pfam" id="PF01025">
    <property type="entry name" value="GrpE"/>
    <property type="match status" value="1"/>
</dbReference>
<dbReference type="SUPFAM" id="SSF51064">
    <property type="entry name" value="Head domain of nucleotide exchange factor GrpE"/>
    <property type="match status" value="1"/>
</dbReference>
<comment type="subunit">
    <text evidence="3">Homodimer.</text>
</comment>
<protein>
    <recommendedName>
        <fullName evidence="3">Protein GrpE</fullName>
    </recommendedName>
    <alternativeName>
        <fullName evidence="3">HSP-70 cofactor</fullName>
    </alternativeName>
</protein>
<dbReference type="EMBL" id="MFGB01000017">
    <property type="protein sequence ID" value="OGF26128.1"/>
    <property type="molecule type" value="Genomic_DNA"/>
</dbReference>
<evidence type="ECO:0000313" key="6">
    <source>
        <dbReference type="EMBL" id="OGF26128.1"/>
    </source>
</evidence>
<evidence type="ECO:0000313" key="7">
    <source>
        <dbReference type="Proteomes" id="UP000178367"/>
    </source>
</evidence>
<dbReference type="GO" id="GO:0051087">
    <property type="term" value="F:protein-folding chaperone binding"/>
    <property type="evidence" value="ECO:0007669"/>
    <property type="project" value="InterPro"/>
</dbReference>
<comment type="caution">
    <text evidence="6">The sequence shown here is derived from an EMBL/GenBank/DDBJ whole genome shotgun (WGS) entry which is preliminary data.</text>
</comment>
<dbReference type="InterPro" id="IPR000086">
    <property type="entry name" value="NUDIX_hydrolase_dom"/>
</dbReference>
<evidence type="ECO:0000256" key="3">
    <source>
        <dbReference type="HAMAP-Rule" id="MF_01151"/>
    </source>
</evidence>
<dbReference type="Proteomes" id="UP000178367">
    <property type="component" value="Unassembled WGS sequence"/>
</dbReference>
<feature type="domain" description="Nudix hydrolase" evidence="5">
    <location>
        <begin position="11"/>
        <end position="143"/>
    </location>
</feature>
<evidence type="ECO:0000256" key="1">
    <source>
        <dbReference type="ARBA" id="ARBA00009054"/>
    </source>
</evidence>
<keyword evidence="3" id="KW-0963">Cytoplasm</keyword>
<dbReference type="InterPro" id="IPR000740">
    <property type="entry name" value="GrpE"/>
</dbReference>
<dbReference type="PANTHER" id="PTHR21237">
    <property type="entry name" value="GRPE PROTEIN"/>
    <property type="match status" value="1"/>
</dbReference>
<dbReference type="GO" id="GO:0042803">
    <property type="term" value="F:protein homodimerization activity"/>
    <property type="evidence" value="ECO:0007669"/>
    <property type="project" value="InterPro"/>
</dbReference>
<dbReference type="PROSITE" id="PS51462">
    <property type="entry name" value="NUDIX"/>
    <property type="match status" value="1"/>
</dbReference>
<evidence type="ECO:0000259" key="5">
    <source>
        <dbReference type="PROSITE" id="PS51462"/>
    </source>
</evidence>
<dbReference type="AlphaFoldDB" id="A0A1F5SHC7"/>
<organism evidence="6 7">
    <name type="scientific">Candidatus Falkowbacteria bacterium RIFOXYA2_FULL_47_19</name>
    <dbReference type="NCBI Taxonomy" id="1797994"/>
    <lineage>
        <taxon>Bacteria</taxon>
        <taxon>Candidatus Falkowiibacteriota</taxon>
    </lineage>
</organism>
<dbReference type="Gene3D" id="2.30.22.10">
    <property type="entry name" value="Head domain of nucleotide exchange factor GrpE"/>
    <property type="match status" value="1"/>
</dbReference>
<dbReference type="HAMAP" id="MF_01151">
    <property type="entry name" value="GrpE"/>
    <property type="match status" value="1"/>
</dbReference>
<dbReference type="SUPFAM" id="SSF58014">
    <property type="entry name" value="Coiled-coil domain of nucleotide exchange factor GrpE"/>
    <property type="match status" value="1"/>
</dbReference>
<comment type="similarity">
    <text evidence="1 3 4">Belongs to the GrpE family.</text>
</comment>
<dbReference type="SUPFAM" id="SSF55811">
    <property type="entry name" value="Nudix"/>
    <property type="match status" value="1"/>
</dbReference>
<dbReference type="Gene3D" id="3.90.20.20">
    <property type="match status" value="1"/>
</dbReference>
<dbReference type="Gene3D" id="3.90.79.10">
    <property type="entry name" value="Nucleoside Triphosphate Pyrophosphohydrolase"/>
    <property type="match status" value="1"/>
</dbReference>
<dbReference type="InterPro" id="IPR013805">
    <property type="entry name" value="GrpE_CC"/>
</dbReference>
<evidence type="ECO:0000256" key="4">
    <source>
        <dbReference type="RuleBase" id="RU004478"/>
    </source>
</evidence>
<accession>A0A1F5SHC7</accession>
<name>A0A1F5SHC7_9BACT</name>
<dbReference type="PRINTS" id="PR00773">
    <property type="entry name" value="GRPEPROTEIN"/>
</dbReference>